<dbReference type="EMBL" id="CAXHTB010000018">
    <property type="protein sequence ID" value="CAL0324668.1"/>
    <property type="molecule type" value="Genomic_DNA"/>
</dbReference>
<organism evidence="1 2">
    <name type="scientific">Lupinus luteus</name>
    <name type="common">European yellow lupine</name>
    <dbReference type="NCBI Taxonomy" id="3873"/>
    <lineage>
        <taxon>Eukaryota</taxon>
        <taxon>Viridiplantae</taxon>
        <taxon>Streptophyta</taxon>
        <taxon>Embryophyta</taxon>
        <taxon>Tracheophyta</taxon>
        <taxon>Spermatophyta</taxon>
        <taxon>Magnoliopsida</taxon>
        <taxon>eudicotyledons</taxon>
        <taxon>Gunneridae</taxon>
        <taxon>Pentapetalae</taxon>
        <taxon>rosids</taxon>
        <taxon>fabids</taxon>
        <taxon>Fabales</taxon>
        <taxon>Fabaceae</taxon>
        <taxon>Papilionoideae</taxon>
        <taxon>50 kb inversion clade</taxon>
        <taxon>genistoids sensu lato</taxon>
        <taxon>core genistoids</taxon>
        <taxon>Genisteae</taxon>
        <taxon>Lupinus</taxon>
    </lineage>
</organism>
<gene>
    <name evidence="1" type="ORF">LLUT_LOCUS25728</name>
</gene>
<proteinExistence type="predicted"/>
<evidence type="ECO:0000313" key="1">
    <source>
        <dbReference type="EMBL" id="CAL0324668.1"/>
    </source>
</evidence>
<accession>A0AAV1XTQ2</accession>
<protein>
    <submittedName>
        <fullName evidence="1">Uncharacterized protein</fullName>
    </submittedName>
</protein>
<sequence>MGGSLRILGFTSKDHCCWEPSYDGWGHNIPNELDNTPSFTTGLTSNISLPV</sequence>
<comment type="caution">
    <text evidence="1">The sequence shown here is derived from an EMBL/GenBank/DDBJ whole genome shotgun (WGS) entry which is preliminary data.</text>
</comment>
<dbReference type="Proteomes" id="UP001497480">
    <property type="component" value="Unassembled WGS sequence"/>
</dbReference>
<name>A0AAV1XTQ2_LUPLU</name>
<dbReference type="AlphaFoldDB" id="A0AAV1XTQ2"/>
<evidence type="ECO:0000313" key="2">
    <source>
        <dbReference type="Proteomes" id="UP001497480"/>
    </source>
</evidence>
<keyword evidence="2" id="KW-1185">Reference proteome</keyword>
<reference evidence="1 2" key="1">
    <citation type="submission" date="2024-03" db="EMBL/GenBank/DDBJ databases">
        <authorList>
            <person name="Martinez-Hernandez J."/>
        </authorList>
    </citation>
    <scope>NUCLEOTIDE SEQUENCE [LARGE SCALE GENOMIC DNA]</scope>
</reference>